<protein>
    <submittedName>
        <fullName evidence="2">VapC toxin family PIN domain ribonuclease</fullName>
    </submittedName>
</protein>
<dbReference type="Proteomes" id="UP000215595">
    <property type="component" value="Unassembled WGS sequence"/>
</dbReference>
<comment type="caution">
    <text evidence="2">The sequence shown here is derived from an EMBL/GenBank/DDBJ whole genome shotgun (WGS) entry which is preliminary data.</text>
</comment>
<name>A0A258FKC5_9CAUL</name>
<dbReference type="CDD" id="cd18682">
    <property type="entry name" value="PIN_VapC-like"/>
    <property type="match status" value="1"/>
</dbReference>
<evidence type="ECO:0000313" key="2">
    <source>
        <dbReference type="EMBL" id="OYX32232.1"/>
    </source>
</evidence>
<gene>
    <name evidence="2" type="ORF">B7Z01_11490</name>
</gene>
<evidence type="ECO:0000313" key="3">
    <source>
        <dbReference type="Proteomes" id="UP000215595"/>
    </source>
</evidence>
<sequence>MAEAVLDASAILALLQEERGADRVEPLVENALVCSVNLSEVLAKLVDKGASPSLATTIATSLPFQVVDFDLDLACRAGQLRDTTRKQGLSLGDRACLALAEREGLPALTTDRGWSEIASRIAVDVIR</sequence>
<dbReference type="InterPro" id="IPR002716">
    <property type="entry name" value="PIN_dom"/>
</dbReference>
<organism evidence="2 3">
    <name type="scientific">Brevundimonas subvibrioides</name>
    <dbReference type="NCBI Taxonomy" id="74313"/>
    <lineage>
        <taxon>Bacteria</taxon>
        <taxon>Pseudomonadati</taxon>
        <taxon>Pseudomonadota</taxon>
        <taxon>Alphaproteobacteria</taxon>
        <taxon>Caulobacterales</taxon>
        <taxon>Caulobacteraceae</taxon>
        <taxon>Brevundimonas</taxon>
    </lineage>
</organism>
<accession>A0A258FKC5</accession>
<proteinExistence type="predicted"/>
<dbReference type="InterPro" id="IPR029060">
    <property type="entry name" value="PIN-like_dom_sf"/>
</dbReference>
<dbReference type="Pfam" id="PF01850">
    <property type="entry name" value="PIN"/>
    <property type="match status" value="1"/>
</dbReference>
<evidence type="ECO:0000259" key="1">
    <source>
        <dbReference type="Pfam" id="PF01850"/>
    </source>
</evidence>
<dbReference type="SUPFAM" id="SSF88723">
    <property type="entry name" value="PIN domain-like"/>
    <property type="match status" value="1"/>
</dbReference>
<dbReference type="AlphaFoldDB" id="A0A258FKC5"/>
<dbReference type="Gene3D" id="3.40.50.1010">
    <property type="entry name" value="5'-nuclease"/>
    <property type="match status" value="1"/>
</dbReference>
<dbReference type="EMBL" id="NCEB01000024">
    <property type="protein sequence ID" value="OYX32232.1"/>
    <property type="molecule type" value="Genomic_DNA"/>
</dbReference>
<feature type="domain" description="PIN" evidence="1">
    <location>
        <begin position="5"/>
        <end position="118"/>
    </location>
</feature>
<reference evidence="2 3" key="1">
    <citation type="submission" date="2017-03" db="EMBL/GenBank/DDBJ databases">
        <title>Lifting the veil on microbial sulfur biogeochemistry in mining wastewaters.</title>
        <authorList>
            <person name="Kantor R.S."/>
            <person name="Colenbrander Nelson T."/>
            <person name="Marshall S."/>
            <person name="Bennett D."/>
            <person name="Apte S."/>
            <person name="Camacho D."/>
            <person name="Thomas B.C."/>
            <person name="Warren L.A."/>
            <person name="Banfield J.F."/>
        </authorList>
    </citation>
    <scope>NUCLEOTIDE SEQUENCE [LARGE SCALE GENOMIC DNA]</scope>
    <source>
        <strain evidence="2">32-69-9</strain>
    </source>
</reference>